<protein>
    <submittedName>
        <fullName evidence="3">Uncharacterized protein</fullName>
    </submittedName>
</protein>
<evidence type="ECO:0000256" key="1">
    <source>
        <dbReference type="ARBA" id="ARBA00022574"/>
    </source>
</evidence>
<dbReference type="InterPro" id="IPR001680">
    <property type="entry name" value="WD40_rpt"/>
</dbReference>
<dbReference type="Pfam" id="PF00400">
    <property type="entry name" value="WD40"/>
    <property type="match status" value="1"/>
</dbReference>
<dbReference type="Gene3D" id="2.130.10.10">
    <property type="entry name" value="YVTN repeat-like/Quinoprotein amine dehydrogenase"/>
    <property type="match status" value="1"/>
</dbReference>
<dbReference type="InterPro" id="IPR036322">
    <property type="entry name" value="WD40_repeat_dom_sf"/>
</dbReference>
<dbReference type="EMBL" id="RSCD01000022">
    <property type="protein sequence ID" value="RSH83993.1"/>
    <property type="molecule type" value="Genomic_DNA"/>
</dbReference>
<reference evidence="3 4" key="1">
    <citation type="submission" date="2018-11" db="EMBL/GenBank/DDBJ databases">
        <title>Genome sequence of Saitozyma podzolica DSM 27192.</title>
        <authorList>
            <person name="Aliyu H."/>
            <person name="Gorte O."/>
            <person name="Ochsenreither K."/>
        </authorList>
    </citation>
    <scope>NUCLEOTIDE SEQUENCE [LARGE SCALE GENOMIC DNA]</scope>
    <source>
        <strain evidence="3 4">DSM 27192</strain>
    </source>
</reference>
<evidence type="ECO:0000313" key="3">
    <source>
        <dbReference type="EMBL" id="RSH83993.1"/>
    </source>
</evidence>
<organism evidence="3 4">
    <name type="scientific">Saitozyma podzolica</name>
    <dbReference type="NCBI Taxonomy" id="1890683"/>
    <lineage>
        <taxon>Eukaryota</taxon>
        <taxon>Fungi</taxon>
        <taxon>Dikarya</taxon>
        <taxon>Basidiomycota</taxon>
        <taxon>Agaricomycotina</taxon>
        <taxon>Tremellomycetes</taxon>
        <taxon>Tremellales</taxon>
        <taxon>Trimorphomycetaceae</taxon>
        <taxon>Saitozyma</taxon>
    </lineage>
</organism>
<keyword evidence="4" id="KW-1185">Reference proteome</keyword>
<evidence type="ECO:0000313" key="4">
    <source>
        <dbReference type="Proteomes" id="UP000279259"/>
    </source>
</evidence>
<gene>
    <name evidence="3" type="ORF">EHS25_005238</name>
</gene>
<accession>A0A427XYV0</accession>
<dbReference type="GO" id="GO:0080008">
    <property type="term" value="C:Cul4-RING E3 ubiquitin ligase complex"/>
    <property type="evidence" value="ECO:0007669"/>
    <property type="project" value="TreeGrafter"/>
</dbReference>
<dbReference type="SUPFAM" id="SSF50978">
    <property type="entry name" value="WD40 repeat-like"/>
    <property type="match status" value="1"/>
</dbReference>
<name>A0A427XYV0_9TREE</name>
<dbReference type="OrthoDB" id="128867at2759"/>
<dbReference type="PANTHER" id="PTHR44472">
    <property type="entry name" value="DDB1- AND CUL4-ASSOCIATED FACTOR 4-RELATED"/>
    <property type="match status" value="1"/>
</dbReference>
<dbReference type="AlphaFoldDB" id="A0A427XYV0"/>
<dbReference type="STRING" id="1890683.A0A427XYV0"/>
<keyword evidence="1" id="KW-0853">WD repeat</keyword>
<comment type="caution">
    <text evidence="3">The sequence shown here is derived from an EMBL/GenBank/DDBJ whole genome shotgun (WGS) entry which is preliminary data.</text>
</comment>
<keyword evidence="2" id="KW-0677">Repeat</keyword>
<dbReference type="SMART" id="SM00320">
    <property type="entry name" value="WD40"/>
    <property type="match status" value="1"/>
</dbReference>
<dbReference type="Proteomes" id="UP000279259">
    <property type="component" value="Unassembled WGS sequence"/>
</dbReference>
<dbReference type="InterPro" id="IPR052254">
    <property type="entry name" value="CUL4-DDB1_E3_ligase_receptor"/>
</dbReference>
<sequence>MSLPRPALDHGPLGPLPGMQYDPIKKRYFFVRPNAPAPSPVPSKQLLPPTGLMEDRIAQLRQKTTHHLGACHSESITSIKTFIGGAYYATTDHGKVIIHRADGEATQVSICRQGLLGLHCDIPRMIMMAVAGGSEAHVHHFRRDPELLEHVFMQHSEINLPHGDIFCMSSFDGICSLGKGVVDFARANTSADVGPGGTKSLITIQTDSRIISKHRRLVSDPLAIHQSDHDLVYAGLRGSTVSLEDLRIAPGIPNVVAAMPGRKAIVGVKRLKDSAVPWGLAASAMGDEMLIFDVRFGREPLHRLEGHVNNFHQNLGLATSPDDQFILAAGSDKRIRCWSTLTGRRVFPPIDTLDTLNRGPVGPNLLATTFAHRFSAAHSHPPPLTILFHNPTLAITPSTSLSSRNYFVGQGIA</sequence>
<dbReference type="PANTHER" id="PTHR44472:SF1">
    <property type="entry name" value="DDB1 AND CUL4 ASSOCIATED FACTOR 4"/>
    <property type="match status" value="1"/>
</dbReference>
<evidence type="ECO:0000256" key="2">
    <source>
        <dbReference type="ARBA" id="ARBA00022737"/>
    </source>
</evidence>
<dbReference type="InterPro" id="IPR015943">
    <property type="entry name" value="WD40/YVTN_repeat-like_dom_sf"/>
</dbReference>
<proteinExistence type="predicted"/>